<dbReference type="InterPro" id="IPR048437">
    <property type="entry name" value="MASE11"/>
</dbReference>
<reference evidence="5 6" key="1">
    <citation type="submission" date="2017-05" db="EMBL/GenBank/DDBJ databases">
        <authorList>
            <person name="Varghese N."/>
            <person name="Submissions S."/>
        </authorList>
    </citation>
    <scope>NUCLEOTIDE SEQUENCE [LARGE SCALE GENOMIC DNA]</scope>
    <source>
        <strain evidence="5 6">DSM 19036</strain>
    </source>
</reference>
<gene>
    <name evidence="5" type="ORF">SAMN06265348_10125</name>
</gene>
<dbReference type="Pfam" id="PF13426">
    <property type="entry name" value="PAS_9"/>
    <property type="match status" value="1"/>
</dbReference>
<dbReference type="SUPFAM" id="SSF103473">
    <property type="entry name" value="MFS general substrate transporter"/>
    <property type="match status" value="1"/>
</dbReference>
<keyword evidence="3" id="KW-0812">Transmembrane</keyword>
<evidence type="ECO:0000313" key="5">
    <source>
        <dbReference type="EMBL" id="SMO32083.1"/>
    </source>
</evidence>
<dbReference type="InterPro" id="IPR036259">
    <property type="entry name" value="MFS_trans_sf"/>
</dbReference>
<evidence type="ECO:0000259" key="4">
    <source>
        <dbReference type="PROSITE" id="PS50112"/>
    </source>
</evidence>
<keyword evidence="6" id="KW-1185">Reference proteome</keyword>
<feature type="transmembrane region" description="Helical" evidence="3">
    <location>
        <begin position="149"/>
        <end position="169"/>
    </location>
</feature>
<dbReference type="EMBL" id="FXTN01000001">
    <property type="protein sequence ID" value="SMO32083.1"/>
    <property type="molecule type" value="Genomic_DNA"/>
</dbReference>
<dbReference type="InterPro" id="IPR003661">
    <property type="entry name" value="HisK_dim/P_dom"/>
</dbReference>
<dbReference type="InterPro" id="IPR000014">
    <property type="entry name" value="PAS"/>
</dbReference>
<keyword evidence="3" id="KW-1133">Transmembrane helix</keyword>
<feature type="domain" description="PAS" evidence="4">
    <location>
        <begin position="238"/>
        <end position="309"/>
    </location>
</feature>
<dbReference type="CDD" id="cd00130">
    <property type="entry name" value="PAS"/>
    <property type="match status" value="1"/>
</dbReference>
<dbReference type="Gene3D" id="3.30.450.20">
    <property type="entry name" value="PAS domain"/>
    <property type="match status" value="1"/>
</dbReference>
<feature type="transmembrane region" description="Helical" evidence="3">
    <location>
        <begin position="99"/>
        <end position="119"/>
    </location>
</feature>
<dbReference type="AlphaFoldDB" id="A0A521AB83"/>
<comment type="catalytic activity">
    <reaction evidence="1">
        <text>ATP + protein L-histidine = ADP + protein N-phospho-L-histidine.</text>
        <dbReference type="EC" id="2.7.13.3"/>
    </reaction>
</comment>
<accession>A0A521AB83</accession>
<evidence type="ECO:0000256" key="1">
    <source>
        <dbReference type="ARBA" id="ARBA00000085"/>
    </source>
</evidence>
<dbReference type="GO" id="GO:0000155">
    <property type="term" value="F:phosphorelay sensor kinase activity"/>
    <property type="evidence" value="ECO:0007669"/>
    <property type="project" value="InterPro"/>
</dbReference>
<feature type="transmembrane region" description="Helical" evidence="3">
    <location>
        <begin position="75"/>
        <end position="92"/>
    </location>
</feature>
<evidence type="ECO:0000256" key="3">
    <source>
        <dbReference type="SAM" id="Phobius"/>
    </source>
</evidence>
<dbReference type="SUPFAM" id="SSF47384">
    <property type="entry name" value="Homodimeric domain of signal transducing histidine kinase"/>
    <property type="match status" value="1"/>
</dbReference>
<dbReference type="CDD" id="cd00082">
    <property type="entry name" value="HisKA"/>
    <property type="match status" value="1"/>
</dbReference>
<dbReference type="EC" id="2.7.13.3" evidence="2"/>
<dbReference type="InterPro" id="IPR035965">
    <property type="entry name" value="PAS-like_dom_sf"/>
</dbReference>
<name>A0A521AB83_9SPHI</name>
<protein>
    <recommendedName>
        <fullName evidence="2">histidine kinase</fullName>
        <ecNumber evidence="2">2.7.13.3</ecNumber>
    </recommendedName>
</protein>
<dbReference type="SMART" id="SM00091">
    <property type="entry name" value="PAS"/>
    <property type="match status" value="1"/>
</dbReference>
<feature type="transmembrane region" description="Helical" evidence="3">
    <location>
        <begin position="181"/>
        <end position="207"/>
    </location>
</feature>
<evidence type="ECO:0000313" key="6">
    <source>
        <dbReference type="Proteomes" id="UP000320300"/>
    </source>
</evidence>
<sequence>MSQQAPQTSKLLQPWKLYRQYVMHRILGKEHEIKVQHLDLWKDKLFANSVVYAMPVSLFALIPSFIIAYYSEHDLLCVCNAGAFTALVIIALSKRIKLAIRKLIIVVILTLIAIILIAYLGSFGIGSVYLMVIGVFIAFIFSPRVAYMAFALNVLIYITFGLIIFFKWFNSPLIGQYPINYWIAYSLNFLFLNYIVITQISHILAGLEQTIYKEYRLMEILRRDLKEKEQNNNLLKQSEAHYKTLFFSNPTPMWIFDRDTMRFLQVNDAALEKYGYTKDEFLSMTIPDIRESGSIEDLSRTIAEVERSQTFVENIAKHRGKDGHPFYAEVRCGIIPFNGKTAFLAIARNITRQIEYTGAIEQQNEKLRKIAFMQSHVIRAPLSRILGLTDLMLQDKQGDQELLNFLDISVKELDVVIQSIVNDTGEILPPRV</sequence>
<dbReference type="OrthoDB" id="6231665at2"/>
<keyword evidence="3" id="KW-0472">Membrane</keyword>
<feature type="transmembrane region" description="Helical" evidence="3">
    <location>
        <begin position="50"/>
        <end position="69"/>
    </location>
</feature>
<dbReference type="PROSITE" id="PS50112">
    <property type="entry name" value="PAS"/>
    <property type="match status" value="1"/>
</dbReference>
<dbReference type="Proteomes" id="UP000320300">
    <property type="component" value="Unassembled WGS sequence"/>
</dbReference>
<dbReference type="SUPFAM" id="SSF55785">
    <property type="entry name" value="PYP-like sensor domain (PAS domain)"/>
    <property type="match status" value="1"/>
</dbReference>
<dbReference type="Pfam" id="PF20969">
    <property type="entry name" value="MASE11"/>
    <property type="match status" value="1"/>
</dbReference>
<proteinExistence type="predicted"/>
<dbReference type="NCBIfam" id="TIGR00229">
    <property type="entry name" value="sensory_box"/>
    <property type="match status" value="1"/>
</dbReference>
<organism evidence="5 6">
    <name type="scientific">Pedobacter westerhofensis</name>
    <dbReference type="NCBI Taxonomy" id="425512"/>
    <lineage>
        <taxon>Bacteria</taxon>
        <taxon>Pseudomonadati</taxon>
        <taxon>Bacteroidota</taxon>
        <taxon>Sphingobacteriia</taxon>
        <taxon>Sphingobacteriales</taxon>
        <taxon>Sphingobacteriaceae</taxon>
        <taxon>Pedobacter</taxon>
    </lineage>
</organism>
<evidence type="ECO:0000256" key="2">
    <source>
        <dbReference type="ARBA" id="ARBA00012438"/>
    </source>
</evidence>
<dbReference type="InterPro" id="IPR036097">
    <property type="entry name" value="HisK_dim/P_sf"/>
</dbReference>